<gene>
    <name evidence="1" type="ORF">C2845_PM03G28820</name>
</gene>
<keyword evidence="2" id="KW-1185">Reference proteome</keyword>
<evidence type="ECO:0000313" key="1">
    <source>
        <dbReference type="EMBL" id="RLN35626.1"/>
    </source>
</evidence>
<reference evidence="2" key="1">
    <citation type="journal article" date="2019" name="Nat. Commun.">
        <title>The genome of broomcorn millet.</title>
        <authorList>
            <person name="Zou C."/>
            <person name="Miki D."/>
            <person name="Li D."/>
            <person name="Tang Q."/>
            <person name="Xiao L."/>
            <person name="Rajput S."/>
            <person name="Deng P."/>
            <person name="Jia W."/>
            <person name="Huang R."/>
            <person name="Zhang M."/>
            <person name="Sun Y."/>
            <person name="Hu J."/>
            <person name="Fu X."/>
            <person name="Schnable P.S."/>
            <person name="Li F."/>
            <person name="Zhang H."/>
            <person name="Feng B."/>
            <person name="Zhu X."/>
            <person name="Liu R."/>
            <person name="Schnable J.C."/>
            <person name="Zhu J.-K."/>
            <person name="Zhang H."/>
        </authorList>
    </citation>
    <scope>NUCLEOTIDE SEQUENCE [LARGE SCALE GENOMIC DNA]</scope>
</reference>
<comment type="caution">
    <text evidence="1">The sequence shown here is derived from an EMBL/GenBank/DDBJ whole genome shotgun (WGS) entry which is preliminary data.</text>
</comment>
<protein>
    <submittedName>
        <fullName evidence="1">Uncharacterized protein</fullName>
    </submittedName>
</protein>
<dbReference type="EMBL" id="PQIB02000002">
    <property type="protein sequence ID" value="RLN35626.1"/>
    <property type="molecule type" value="Genomic_DNA"/>
</dbReference>
<organism evidence="1 2">
    <name type="scientific">Panicum miliaceum</name>
    <name type="common">Proso millet</name>
    <name type="synonym">Broomcorn millet</name>
    <dbReference type="NCBI Taxonomy" id="4540"/>
    <lineage>
        <taxon>Eukaryota</taxon>
        <taxon>Viridiplantae</taxon>
        <taxon>Streptophyta</taxon>
        <taxon>Embryophyta</taxon>
        <taxon>Tracheophyta</taxon>
        <taxon>Spermatophyta</taxon>
        <taxon>Magnoliopsida</taxon>
        <taxon>Liliopsida</taxon>
        <taxon>Poales</taxon>
        <taxon>Poaceae</taxon>
        <taxon>PACMAD clade</taxon>
        <taxon>Panicoideae</taxon>
        <taxon>Panicodae</taxon>
        <taxon>Paniceae</taxon>
        <taxon>Panicinae</taxon>
        <taxon>Panicum</taxon>
        <taxon>Panicum sect. Panicum</taxon>
    </lineage>
</organism>
<proteinExistence type="predicted"/>
<sequence>MVDYNGRTWLSPPAAYHIVPWGGTHFIANTKPDTTSPFGVRISLEAFKRNPPQPRELT</sequence>
<evidence type="ECO:0000313" key="2">
    <source>
        <dbReference type="Proteomes" id="UP000275267"/>
    </source>
</evidence>
<dbReference type="AlphaFoldDB" id="A0A3L6TFP8"/>
<dbReference type="Proteomes" id="UP000275267">
    <property type="component" value="Unassembled WGS sequence"/>
</dbReference>
<name>A0A3L6TFP8_PANMI</name>
<accession>A0A3L6TFP8</accession>